<dbReference type="GO" id="GO:0005634">
    <property type="term" value="C:nucleus"/>
    <property type="evidence" value="ECO:0007669"/>
    <property type="project" value="UniProtKB-SubCell"/>
</dbReference>
<feature type="region of interest" description="Disordered" evidence="2">
    <location>
        <begin position="1084"/>
        <end position="1194"/>
    </location>
</feature>
<feature type="region of interest" description="Disordered" evidence="2">
    <location>
        <begin position="1039"/>
        <end position="1063"/>
    </location>
</feature>
<protein>
    <submittedName>
        <fullName evidence="4">Ribosomal RNA-processing protein 12</fullName>
    </submittedName>
</protein>
<accession>A0A131YNQ7</accession>
<sequence>MEFNWRQEPDQPDMASMDQDSSDSYASCAAVEDFEGFEDDDEVYTVDTVEYASGGFSVTGSLAEDDDAVDGCLREGLQDGTNDCWLHGRQANLNESLLDAEDPRIVFGEESQNDVVHVQYADETTQYAQEDVQGALLVGEDPQYVYVHPIGEADYQTVVEDFPEECRGLLRAAITCWGKAKEVRRENTQVSEENVQQAGENLRLAGEIFRFVGEMFQFAATNLELAAENLHPNGGNLQDANEDNQDAATDPEATSLPVSTLHIFGFFKLVLHLFPQAEVKATCEAVLQVMEAGHPTVVRCGLVMLQSFFSSRPRPAVTLSPELNAQLVNALYDYKPGVRDHKLYDVWLVTVQEALANLQSLSDELFLNNLPKFVGIVVESWLTGRSETICTASTVLMTLLKQSFRACLDKEAEQSSTNSLCHTTGTKVIEHMQRALHYQFASAWDQVLLTWAACFEVLGKKCAPDMLQPLSNIAELRESQAYSNSAMVDRTIATAVKAMGPELVLKAIPLDMSGEEFQDFKRSWMLPLLRDNIRSTRLSFFTTYFLPLASAFHELAEASDKPASVTKAYEILERQIWSLLPGFCTSPTDFTESFPRIARTLGVYLVNRLDLRLDIMSALRHLISSNILNDEGVPEMRRYAKNFLPILFNIYTSESPSQCEEGIRLAAYDTIKAFVQIADDQLCATLFFSASAKLSEEQITSHSKHAILDLARSLVCKMGLENVERLYMLGKANLEDSDRRVQKKAYRVMEEICRCPTPVCKEFIETHVGELSELLLHSLQSLAPGSRAPRLRCLVLLLGNLSVEHKSFAWTALNEAVVSTKVNAAKVQQAAYEVVLSVGKALIRWQPEDPGAAIRELVSHLTAGFTGGSYLVSCTILSLSVALCEFKDVCNSDVLNAVVEAVEIVMASHNREIVQAALYFVRMLFVILTPEELAQHLNKLIPNLCSMSEDCRKHFRMKLRDIFVKLIRKFGYENIIGLLPESYRKLAVKIRKVEKRKKQKKDEKSRGYQSKDKHEDDVASSSGILGPSATEGIEQILQDSSEDESDGYEDVPASRRGKKAASAWIEEQGEDDIVDFLDKSAGKQILSTDPKAPPKRKGKCPFEMTEDGRLLILDPEAGKAEKDEPSSETEEAANDLLEALSHYKSKKRKASLDADRDGTSGGAAANGAGPSKKKKTEKTSDGDARKGKLEPYAYLPLNRKLLNKRFKKRPAAFKRLLSAAQKGARKGQKTRAASVKRAKHNK</sequence>
<dbReference type="AlphaFoldDB" id="A0A131YNQ7"/>
<organism evidence="4">
    <name type="scientific">Rhipicephalus appendiculatus</name>
    <name type="common">Brown ear tick</name>
    <dbReference type="NCBI Taxonomy" id="34631"/>
    <lineage>
        <taxon>Eukaryota</taxon>
        <taxon>Metazoa</taxon>
        <taxon>Ecdysozoa</taxon>
        <taxon>Arthropoda</taxon>
        <taxon>Chelicerata</taxon>
        <taxon>Arachnida</taxon>
        <taxon>Acari</taxon>
        <taxon>Parasitiformes</taxon>
        <taxon>Ixodida</taxon>
        <taxon>Ixodoidea</taxon>
        <taxon>Ixodidae</taxon>
        <taxon>Rhipicephalinae</taxon>
        <taxon>Rhipicephalus</taxon>
        <taxon>Rhipicephalus</taxon>
    </lineage>
</organism>
<feature type="compositionally biased region" description="Basic residues" evidence="2">
    <location>
        <begin position="1223"/>
        <end position="1242"/>
    </location>
</feature>
<reference evidence="4" key="1">
    <citation type="journal article" date="2016" name="Ticks Tick Borne Dis.">
        <title>De novo assembly and annotation of the salivary gland transcriptome of Rhipicephalus appendiculatus male and female ticks during blood feeding.</title>
        <authorList>
            <person name="de Castro M.H."/>
            <person name="de Klerk D."/>
            <person name="Pienaar R."/>
            <person name="Latif A.A."/>
            <person name="Rees D.J."/>
            <person name="Mans B.J."/>
        </authorList>
    </citation>
    <scope>NUCLEOTIDE SEQUENCE</scope>
    <source>
        <tissue evidence="4">Salivary glands</tissue>
    </source>
</reference>
<dbReference type="Gene3D" id="1.25.10.10">
    <property type="entry name" value="Leucine-rich Repeat Variant"/>
    <property type="match status" value="1"/>
</dbReference>
<proteinExistence type="inferred from homology"/>
<dbReference type="EMBL" id="GEDV01008487">
    <property type="protein sequence ID" value="JAP80070.1"/>
    <property type="molecule type" value="Transcribed_RNA"/>
</dbReference>
<feature type="compositionally biased region" description="Basic and acidic residues" evidence="2">
    <location>
        <begin position="1000"/>
        <end position="1017"/>
    </location>
</feature>
<feature type="compositionally biased region" description="Low complexity" evidence="2">
    <location>
        <begin position="12"/>
        <end position="24"/>
    </location>
</feature>
<evidence type="ECO:0000256" key="1">
    <source>
        <dbReference type="ARBA" id="ARBA00007690"/>
    </source>
</evidence>
<feature type="region of interest" description="Disordered" evidence="2">
    <location>
        <begin position="233"/>
        <end position="252"/>
    </location>
</feature>
<dbReference type="PANTHER" id="PTHR48287:SF1">
    <property type="entry name" value="ARM REPEAT SUPERFAMILY PROTEIN"/>
    <property type="match status" value="1"/>
</dbReference>
<dbReference type="InterPro" id="IPR011989">
    <property type="entry name" value="ARM-like"/>
</dbReference>
<evidence type="ECO:0000313" key="4">
    <source>
        <dbReference type="EMBL" id="JAP80070.1"/>
    </source>
</evidence>
<feature type="compositionally biased region" description="Basic and acidic residues" evidence="2">
    <location>
        <begin position="1177"/>
        <end position="1189"/>
    </location>
</feature>
<dbReference type="Pfam" id="PF08161">
    <property type="entry name" value="RRP12_HEAT"/>
    <property type="match status" value="1"/>
</dbReference>
<dbReference type="SUPFAM" id="SSF48371">
    <property type="entry name" value="ARM repeat"/>
    <property type="match status" value="1"/>
</dbReference>
<evidence type="ECO:0000256" key="2">
    <source>
        <dbReference type="SAM" id="MobiDB-lite"/>
    </source>
</evidence>
<dbReference type="InterPro" id="IPR012978">
    <property type="entry name" value="HEAT_RRP12"/>
</dbReference>
<feature type="domain" description="RRP12 HEAT" evidence="3">
    <location>
        <begin position="388"/>
        <end position="653"/>
    </location>
</feature>
<name>A0A131YNQ7_RHIAP</name>
<evidence type="ECO:0000259" key="3">
    <source>
        <dbReference type="Pfam" id="PF08161"/>
    </source>
</evidence>
<feature type="region of interest" description="Disordered" evidence="2">
    <location>
        <begin position="997"/>
        <end position="1027"/>
    </location>
</feature>
<feature type="region of interest" description="Disordered" evidence="2">
    <location>
        <begin position="1218"/>
        <end position="1242"/>
    </location>
</feature>
<dbReference type="InterPro" id="IPR052087">
    <property type="entry name" value="RRP12"/>
</dbReference>
<comment type="similarity">
    <text evidence="1">Belongs to the RRP12 family.</text>
</comment>
<feature type="region of interest" description="Disordered" evidence="2">
    <location>
        <begin position="1"/>
        <end position="24"/>
    </location>
</feature>
<dbReference type="PANTHER" id="PTHR48287">
    <property type="entry name" value="ARM REPEAT SUPERFAMILY PROTEIN"/>
    <property type="match status" value="1"/>
</dbReference>
<dbReference type="InterPro" id="IPR016024">
    <property type="entry name" value="ARM-type_fold"/>
</dbReference>
<feature type="compositionally biased region" description="Basic and acidic residues" evidence="2">
    <location>
        <begin position="1116"/>
        <end position="1125"/>
    </location>
</feature>
<feature type="compositionally biased region" description="Acidic residues" evidence="2">
    <location>
        <begin position="1040"/>
        <end position="1049"/>
    </location>
</feature>